<evidence type="ECO:0000313" key="4">
    <source>
        <dbReference type="Proteomes" id="UP001432322"/>
    </source>
</evidence>
<feature type="chain" id="PRO_5043338529" evidence="2">
    <location>
        <begin position="18"/>
        <end position="178"/>
    </location>
</feature>
<keyword evidence="1" id="KW-0812">Transmembrane</keyword>
<keyword evidence="2" id="KW-0732">Signal</keyword>
<reference evidence="3" key="1">
    <citation type="submission" date="2023-10" db="EMBL/GenBank/DDBJ databases">
        <title>Genome assembly of Pristionchus species.</title>
        <authorList>
            <person name="Yoshida K."/>
            <person name="Sommer R.J."/>
        </authorList>
    </citation>
    <scope>NUCLEOTIDE SEQUENCE</scope>
    <source>
        <strain evidence="3">RS5133</strain>
    </source>
</reference>
<name>A0AAV5V7D8_9BILA</name>
<keyword evidence="4" id="KW-1185">Reference proteome</keyword>
<dbReference type="Proteomes" id="UP001432322">
    <property type="component" value="Unassembled WGS sequence"/>
</dbReference>
<evidence type="ECO:0000256" key="2">
    <source>
        <dbReference type="SAM" id="SignalP"/>
    </source>
</evidence>
<dbReference type="EMBL" id="BTSY01000002">
    <property type="protein sequence ID" value="GMT14158.1"/>
    <property type="molecule type" value="Genomic_DNA"/>
</dbReference>
<protein>
    <submittedName>
        <fullName evidence="3">Uncharacterized protein</fullName>
    </submittedName>
</protein>
<feature type="non-terminal residue" evidence="3">
    <location>
        <position position="1"/>
    </location>
</feature>
<comment type="caution">
    <text evidence="3">The sequence shown here is derived from an EMBL/GenBank/DDBJ whole genome shotgun (WGS) entry which is preliminary data.</text>
</comment>
<gene>
    <name evidence="3" type="ORF">PFISCL1PPCAC_5455</name>
</gene>
<feature type="signal peptide" evidence="2">
    <location>
        <begin position="1"/>
        <end position="17"/>
    </location>
</feature>
<dbReference type="AlphaFoldDB" id="A0AAV5V7D8"/>
<feature type="transmembrane region" description="Helical" evidence="1">
    <location>
        <begin position="119"/>
        <end position="143"/>
    </location>
</feature>
<proteinExistence type="predicted"/>
<sequence length="178" mass="20025">RMLSLLLLSLLPLLVRSVDVSTSVYCRSECREYIATPDTLIPYCDDEFMRGSSSCGTVISCDLREANKERILRSLSNSTCCVHTVIKEHGDCDLRSVDTAPRIEPTLQVSSQLCSSSSWMLWTIASLLFVLLLQSLYIIFLLLKCRQSSVQKISQWSDRHSSDIATQPILLARPLIQP</sequence>
<evidence type="ECO:0000256" key="1">
    <source>
        <dbReference type="SAM" id="Phobius"/>
    </source>
</evidence>
<evidence type="ECO:0000313" key="3">
    <source>
        <dbReference type="EMBL" id="GMT14158.1"/>
    </source>
</evidence>
<organism evidence="3 4">
    <name type="scientific">Pristionchus fissidentatus</name>
    <dbReference type="NCBI Taxonomy" id="1538716"/>
    <lineage>
        <taxon>Eukaryota</taxon>
        <taxon>Metazoa</taxon>
        <taxon>Ecdysozoa</taxon>
        <taxon>Nematoda</taxon>
        <taxon>Chromadorea</taxon>
        <taxon>Rhabditida</taxon>
        <taxon>Rhabditina</taxon>
        <taxon>Diplogasteromorpha</taxon>
        <taxon>Diplogasteroidea</taxon>
        <taxon>Neodiplogasteridae</taxon>
        <taxon>Pristionchus</taxon>
    </lineage>
</organism>
<keyword evidence="1" id="KW-1133">Transmembrane helix</keyword>
<keyword evidence="1" id="KW-0472">Membrane</keyword>
<accession>A0AAV5V7D8</accession>